<sequence>MELRKDALRRISMLGICLVLLLGNGFAYPSSGALDPGMIQSLKAAHGLDEEGVIERLVAEQVAFDQHELAVEVLGDSFAGAWFDEEKWLLTVAAVPGPRVDVATRLGLNIVSVDRTLEELQAILSETIKNAHADEDWEVAFAGAGIDLLNNAIVIKYKSHYAEFAINSVNKLHNDVSSIRLEEVRSLPTLSQAILGGNHYHNPVPQYDCSIGFATISGFYTAGHCGSPPDSVEDQNGNPMGLFVDNDWTNNDIALVDIDPGWATTDQVNGYSDGIISVPAAYGGFRTPLTGTSVCRSGQATGGLHCGTILATNDTQQFGVPGGGYVTLSGTVKTDVCQLGGDSGGPFIVASSHLAQGTLIGGYPTSCPGTSSGAWFEPISKHMTELGDEIRTTHGSNPPDITNPVCPDTSLLAAGQFLCDVGTYDSQGLTDVTWTSSVPGQPVGVNNFYFGTCTPGFWVNVDLELENAHGSDSQSFGFTCPSFP</sequence>
<evidence type="ECO:0000256" key="5">
    <source>
        <dbReference type="ARBA" id="ARBA00023157"/>
    </source>
</evidence>
<dbReference type="InterPro" id="IPR035070">
    <property type="entry name" value="Streptogrisin_prodomain"/>
</dbReference>
<evidence type="ECO:0000256" key="2">
    <source>
        <dbReference type="ARBA" id="ARBA00022670"/>
    </source>
</evidence>
<dbReference type="CDD" id="cd21112">
    <property type="entry name" value="alphaLP-like"/>
    <property type="match status" value="1"/>
</dbReference>
<organism evidence="6 7">
    <name type="scientific">Marinihelvus fidelis</name>
    <dbReference type="NCBI Taxonomy" id="2613842"/>
    <lineage>
        <taxon>Bacteria</taxon>
        <taxon>Pseudomonadati</taxon>
        <taxon>Pseudomonadota</taxon>
        <taxon>Gammaproteobacteria</taxon>
        <taxon>Chromatiales</taxon>
        <taxon>Wenzhouxiangellaceae</taxon>
        <taxon>Marinihelvus</taxon>
    </lineage>
</organism>
<protein>
    <submittedName>
        <fullName evidence="6">S1 family peptidase</fullName>
    </submittedName>
</protein>
<dbReference type="InterPro" id="IPR009003">
    <property type="entry name" value="Peptidase_S1_PA"/>
</dbReference>
<dbReference type="GO" id="GO:0006508">
    <property type="term" value="P:proteolysis"/>
    <property type="evidence" value="ECO:0007669"/>
    <property type="project" value="UniProtKB-KW"/>
</dbReference>
<dbReference type="GO" id="GO:0004252">
    <property type="term" value="F:serine-type endopeptidase activity"/>
    <property type="evidence" value="ECO:0007669"/>
    <property type="project" value="InterPro"/>
</dbReference>
<comment type="caution">
    <text evidence="6">The sequence shown here is derived from an EMBL/GenBank/DDBJ whole genome shotgun (WGS) entry which is preliminary data.</text>
</comment>
<dbReference type="Gene3D" id="3.30.300.50">
    <property type="match status" value="1"/>
</dbReference>
<evidence type="ECO:0000313" key="7">
    <source>
        <dbReference type="Proteomes" id="UP000325372"/>
    </source>
</evidence>
<accession>A0A5N0T653</accession>
<proteinExistence type="inferred from homology"/>
<dbReference type="EMBL" id="VYXP01000007">
    <property type="protein sequence ID" value="KAA9130433.1"/>
    <property type="molecule type" value="Genomic_DNA"/>
</dbReference>
<comment type="similarity">
    <text evidence="1">Belongs to the peptidase S1 family.</text>
</comment>
<evidence type="ECO:0000256" key="4">
    <source>
        <dbReference type="ARBA" id="ARBA00022825"/>
    </source>
</evidence>
<evidence type="ECO:0000256" key="3">
    <source>
        <dbReference type="ARBA" id="ARBA00022801"/>
    </source>
</evidence>
<dbReference type="AlphaFoldDB" id="A0A5N0T653"/>
<dbReference type="PRINTS" id="PR00861">
    <property type="entry name" value="ALYTICPTASE"/>
</dbReference>
<dbReference type="PROSITE" id="PS00135">
    <property type="entry name" value="TRYPSIN_SER"/>
    <property type="match status" value="1"/>
</dbReference>
<dbReference type="InterPro" id="IPR043504">
    <property type="entry name" value="Peptidase_S1_PA_chymotrypsin"/>
</dbReference>
<evidence type="ECO:0000313" key="6">
    <source>
        <dbReference type="EMBL" id="KAA9130433.1"/>
    </source>
</evidence>
<keyword evidence="4" id="KW-0720">Serine protease</keyword>
<dbReference type="InterPro" id="IPR001316">
    <property type="entry name" value="Pept_S1A_streptogrisin"/>
</dbReference>
<keyword evidence="5" id="KW-1015">Disulfide bond</keyword>
<keyword evidence="3" id="KW-0378">Hydrolase</keyword>
<dbReference type="SUPFAM" id="SSF50494">
    <property type="entry name" value="Trypsin-like serine proteases"/>
    <property type="match status" value="1"/>
</dbReference>
<gene>
    <name evidence="6" type="ORF">F3N42_12040</name>
</gene>
<evidence type="ECO:0000256" key="1">
    <source>
        <dbReference type="ARBA" id="ARBA00007664"/>
    </source>
</evidence>
<keyword evidence="2" id="KW-0645">Protease</keyword>
<name>A0A5N0T653_9GAMM</name>
<reference evidence="6 7" key="1">
    <citation type="submission" date="2019-09" db="EMBL/GenBank/DDBJ databases">
        <title>Wenzhouxiangella sp. Genome sequencing and assembly.</title>
        <authorList>
            <person name="Zhang R."/>
        </authorList>
    </citation>
    <scope>NUCLEOTIDE SEQUENCE [LARGE SCALE GENOMIC DNA]</scope>
    <source>
        <strain evidence="6 7">W260</strain>
    </source>
</reference>
<dbReference type="Proteomes" id="UP000325372">
    <property type="component" value="Unassembled WGS sequence"/>
</dbReference>
<dbReference type="InterPro" id="IPR033116">
    <property type="entry name" value="TRYPSIN_SER"/>
</dbReference>
<dbReference type="Gene3D" id="2.40.10.10">
    <property type="entry name" value="Trypsin-like serine proteases"/>
    <property type="match status" value="2"/>
</dbReference>
<keyword evidence="7" id="KW-1185">Reference proteome</keyword>